<gene>
    <name evidence="1" type="ORF">CKO31_24065</name>
</gene>
<proteinExistence type="predicted"/>
<dbReference type="Proteomes" id="UP000748752">
    <property type="component" value="Unassembled WGS sequence"/>
</dbReference>
<protein>
    <submittedName>
        <fullName evidence="1">MazF family transcriptional regulator</fullName>
    </submittedName>
</protein>
<accession>A0ABS1CPF3</accession>
<name>A0ABS1CPF3_9GAMM</name>
<evidence type="ECO:0000313" key="2">
    <source>
        <dbReference type="Proteomes" id="UP000748752"/>
    </source>
</evidence>
<dbReference type="InterPro" id="IPR011067">
    <property type="entry name" value="Plasmid_toxin/cell-grow_inhib"/>
</dbReference>
<dbReference type="Gene3D" id="2.30.30.110">
    <property type="match status" value="1"/>
</dbReference>
<dbReference type="EMBL" id="NRRV01000115">
    <property type="protein sequence ID" value="MBK1633760.1"/>
    <property type="molecule type" value="Genomic_DNA"/>
</dbReference>
<dbReference type="SUPFAM" id="SSF50118">
    <property type="entry name" value="Cell growth inhibitor/plasmid maintenance toxic component"/>
    <property type="match status" value="1"/>
</dbReference>
<organism evidence="1 2">
    <name type="scientific">Thiohalocapsa halophila</name>
    <dbReference type="NCBI Taxonomy" id="69359"/>
    <lineage>
        <taxon>Bacteria</taxon>
        <taxon>Pseudomonadati</taxon>
        <taxon>Pseudomonadota</taxon>
        <taxon>Gammaproteobacteria</taxon>
        <taxon>Chromatiales</taxon>
        <taxon>Chromatiaceae</taxon>
        <taxon>Thiohalocapsa</taxon>
    </lineage>
</organism>
<dbReference type="PANTHER" id="PTHR33988">
    <property type="entry name" value="ENDORIBONUCLEASE MAZF-RELATED"/>
    <property type="match status" value="1"/>
</dbReference>
<dbReference type="InterPro" id="IPR003477">
    <property type="entry name" value="PemK-like"/>
</dbReference>
<reference evidence="1 2" key="1">
    <citation type="journal article" date="2020" name="Microorganisms">
        <title>Osmotic Adaptation and Compatible Solute Biosynthesis of Phototrophic Bacteria as Revealed from Genome Analyses.</title>
        <authorList>
            <person name="Imhoff J.F."/>
            <person name="Rahn T."/>
            <person name="Kunzel S."/>
            <person name="Keller A."/>
            <person name="Neulinger S.C."/>
        </authorList>
    </citation>
    <scope>NUCLEOTIDE SEQUENCE [LARGE SCALE GENOMIC DNA]</scope>
    <source>
        <strain evidence="1 2">DSM 6210</strain>
    </source>
</reference>
<evidence type="ECO:0000313" key="1">
    <source>
        <dbReference type="EMBL" id="MBK1633760.1"/>
    </source>
</evidence>
<comment type="caution">
    <text evidence="1">The sequence shown here is derived from an EMBL/GenBank/DDBJ whole genome shotgun (WGS) entry which is preliminary data.</text>
</comment>
<dbReference type="Pfam" id="PF02452">
    <property type="entry name" value="PemK_toxin"/>
    <property type="match status" value="1"/>
</dbReference>
<keyword evidence="2" id="KW-1185">Reference proteome</keyword>
<dbReference type="PANTHER" id="PTHR33988:SF2">
    <property type="entry name" value="ENDORIBONUCLEASE MAZF"/>
    <property type="match status" value="1"/>
</dbReference>
<sequence length="112" mass="12426">MKRGELYRVAHPTARDPKRSRVFLVVSRQVLIDSRFSTVICAPVYTAYHGLQTQIPVGTNEGLKHESSIHCDELISLPKSALTDFIGNLSREKLKQVARALAVALDIANAQQ</sequence>